<dbReference type="Proteomes" id="UP001499930">
    <property type="component" value="Unassembled WGS sequence"/>
</dbReference>
<evidence type="ECO:0000313" key="2">
    <source>
        <dbReference type="EMBL" id="GAA3026524.1"/>
    </source>
</evidence>
<feature type="compositionally biased region" description="Basic residues" evidence="1">
    <location>
        <begin position="30"/>
        <end position="46"/>
    </location>
</feature>
<gene>
    <name evidence="2" type="ORF">GCM10017559_60560</name>
</gene>
<proteinExistence type="predicted"/>
<dbReference type="EMBL" id="BAAAWD010000015">
    <property type="protein sequence ID" value="GAA3026524.1"/>
    <property type="molecule type" value="Genomic_DNA"/>
</dbReference>
<name>A0ABP6KZP7_9ACTN</name>
<organism evidence="2 3">
    <name type="scientific">Streptosporangium longisporum</name>
    <dbReference type="NCBI Taxonomy" id="46187"/>
    <lineage>
        <taxon>Bacteria</taxon>
        <taxon>Bacillati</taxon>
        <taxon>Actinomycetota</taxon>
        <taxon>Actinomycetes</taxon>
        <taxon>Streptosporangiales</taxon>
        <taxon>Streptosporangiaceae</taxon>
        <taxon>Streptosporangium</taxon>
    </lineage>
</organism>
<feature type="region of interest" description="Disordered" evidence="1">
    <location>
        <begin position="101"/>
        <end position="125"/>
    </location>
</feature>
<protein>
    <submittedName>
        <fullName evidence="2">Uncharacterized protein</fullName>
    </submittedName>
</protein>
<reference evidence="3" key="1">
    <citation type="journal article" date="2019" name="Int. J. Syst. Evol. Microbiol.">
        <title>The Global Catalogue of Microorganisms (GCM) 10K type strain sequencing project: providing services to taxonomists for standard genome sequencing and annotation.</title>
        <authorList>
            <consortium name="The Broad Institute Genomics Platform"/>
            <consortium name="The Broad Institute Genome Sequencing Center for Infectious Disease"/>
            <person name="Wu L."/>
            <person name="Ma J."/>
        </authorList>
    </citation>
    <scope>NUCLEOTIDE SEQUENCE [LARGE SCALE GENOMIC DNA]</scope>
    <source>
        <strain evidence="3">JCM 3106</strain>
    </source>
</reference>
<feature type="compositionally biased region" description="Basic and acidic residues" evidence="1">
    <location>
        <begin position="105"/>
        <end position="114"/>
    </location>
</feature>
<feature type="compositionally biased region" description="Basic and acidic residues" evidence="1">
    <location>
        <begin position="1"/>
        <end position="29"/>
    </location>
</feature>
<sequence>MRRKSPQEKKRLSYTKDRRNAYGENDKSSRKSIRRNKRAPHRANRHRVNQVLEAAVGVVDEGAEEEVERRLLLKRPKSWEKSPDAPLEEIVQYTLRRRMTLGTGDSKRDAARLERVRRRTRQSAG</sequence>
<evidence type="ECO:0000256" key="1">
    <source>
        <dbReference type="SAM" id="MobiDB-lite"/>
    </source>
</evidence>
<dbReference type="RefSeq" id="WP_344901562.1">
    <property type="nucleotide sequence ID" value="NZ_BAAAWD010000015.1"/>
</dbReference>
<keyword evidence="3" id="KW-1185">Reference proteome</keyword>
<feature type="region of interest" description="Disordered" evidence="1">
    <location>
        <begin position="1"/>
        <end position="46"/>
    </location>
</feature>
<accession>A0ABP6KZP7</accession>
<feature type="compositionally biased region" description="Basic residues" evidence="1">
    <location>
        <begin position="115"/>
        <end position="125"/>
    </location>
</feature>
<comment type="caution">
    <text evidence="2">The sequence shown here is derived from an EMBL/GenBank/DDBJ whole genome shotgun (WGS) entry which is preliminary data.</text>
</comment>
<evidence type="ECO:0000313" key="3">
    <source>
        <dbReference type="Proteomes" id="UP001499930"/>
    </source>
</evidence>